<dbReference type="Proteomes" id="UP000189369">
    <property type="component" value="Chromosome"/>
</dbReference>
<dbReference type="STRING" id="643674.PAEH1_09445"/>
<evidence type="ECO:0000259" key="2">
    <source>
        <dbReference type="PROSITE" id="PS51733"/>
    </source>
</evidence>
<dbReference type="SUPFAM" id="SSF55681">
    <property type="entry name" value="Class II aaRS and biotin synthetases"/>
    <property type="match status" value="1"/>
</dbReference>
<protein>
    <submittedName>
        <fullName evidence="3">Biotin--[acetyl-CoA-carboxylase] ligase</fullName>
    </submittedName>
</protein>
<keyword evidence="1 3" id="KW-0436">Ligase</keyword>
<accession>A0A1U9K109</accession>
<dbReference type="PANTHER" id="PTHR12835:SF5">
    <property type="entry name" value="BIOTIN--PROTEIN LIGASE"/>
    <property type="match status" value="1"/>
</dbReference>
<sequence>MPVNIRLPSKPCPAALGLDDPTVIIQQLQSLLPFFPTLRWVERTDSTNADLLELTRAGSGQLIRPWLLGAHLQDRGRGRAGRTWENRRGGHLMFSCAFDIFLPARQLATLSPLAGVAATEALRALLPLQDAHKLTMKWPNDILWRGGKLAGILTEVTRASTSPLSADHHVVIIGIGVNLNDAKALSHALNRHVADWADVVSESPSLKDISAAELAASIAKSWYQALNDVTAYGFKDLPTRYKKVDGLWDKPLSIIDNDQILLEGVGAGINEYGQLLLRRSGQTHAISVGEVSVRPTKPESTV</sequence>
<evidence type="ECO:0000313" key="3">
    <source>
        <dbReference type="EMBL" id="AQS51730.1"/>
    </source>
</evidence>
<dbReference type="Gene3D" id="2.30.30.100">
    <property type="match status" value="1"/>
</dbReference>
<dbReference type="EMBL" id="CP019697">
    <property type="protein sequence ID" value="AQS51730.1"/>
    <property type="molecule type" value="Genomic_DNA"/>
</dbReference>
<dbReference type="Gene3D" id="3.30.930.10">
    <property type="entry name" value="Bira Bifunctional Protein, Domain 2"/>
    <property type="match status" value="1"/>
</dbReference>
<dbReference type="GO" id="GO:0004077">
    <property type="term" value="F:biotin--[biotin carboxyl-carrier protein] ligase activity"/>
    <property type="evidence" value="ECO:0007669"/>
    <property type="project" value="InterPro"/>
</dbReference>
<dbReference type="GO" id="GO:0005737">
    <property type="term" value="C:cytoplasm"/>
    <property type="evidence" value="ECO:0007669"/>
    <property type="project" value="TreeGrafter"/>
</dbReference>
<dbReference type="InterPro" id="IPR004143">
    <property type="entry name" value="BPL_LPL_catalytic"/>
</dbReference>
<organism evidence="3 4">
    <name type="scientific">Paenalcaligenes hominis</name>
    <dbReference type="NCBI Taxonomy" id="643674"/>
    <lineage>
        <taxon>Bacteria</taxon>
        <taxon>Pseudomonadati</taxon>
        <taxon>Pseudomonadota</taxon>
        <taxon>Betaproteobacteria</taxon>
        <taxon>Burkholderiales</taxon>
        <taxon>Alcaligenaceae</taxon>
        <taxon>Paenalcaligenes</taxon>
    </lineage>
</organism>
<proteinExistence type="predicted"/>
<dbReference type="InterPro" id="IPR045864">
    <property type="entry name" value="aa-tRNA-synth_II/BPL/LPL"/>
</dbReference>
<dbReference type="InterPro" id="IPR008988">
    <property type="entry name" value="Transcriptional_repressor_C"/>
</dbReference>
<name>A0A1U9K109_9BURK</name>
<dbReference type="CDD" id="cd16442">
    <property type="entry name" value="BPL"/>
    <property type="match status" value="1"/>
</dbReference>
<dbReference type="PANTHER" id="PTHR12835">
    <property type="entry name" value="BIOTIN PROTEIN LIGASE"/>
    <property type="match status" value="1"/>
</dbReference>
<dbReference type="NCBIfam" id="TIGR00121">
    <property type="entry name" value="birA_ligase"/>
    <property type="match status" value="1"/>
</dbReference>
<dbReference type="AlphaFoldDB" id="A0A1U9K109"/>
<dbReference type="PROSITE" id="PS51733">
    <property type="entry name" value="BPL_LPL_CATALYTIC"/>
    <property type="match status" value="1"/>
</dbReference>
<dbReference type="InterPro" id="IPR004408">
    <property type="entry name" value="Biotin_CoA_COase_ligase"/>
</dbReference>
<gene>
    <name evidence="3" type="ORF">PAEH1_09445</name>
</gene>
<dbReference type="KEGG" id="phn:PAEH1_09445"/>
<evidence type="ECO:0000313" key="4">
    <source>
        <dbReference type="Proteomes" id="UP000189369"/>
    </source>
</evidence>
<feature type="domain" description="BPL/LPL catalytic" evidence="2">
    <location>
        <begin position="17"/>
        <end position="230"/>
    </location>
</feature>
<dbReference type="SUPFAM" id="SSF50037">
    <property type="entry name" value="C-terminal domain of transcriptional repressors"/>
    <property type="match status" value="1"/>
</dbReference>
<evidence type="ECO:0000256" key="1">
    <source>
        <dbReference type="ARBA" id="ARBA00022598"/>
    </source>
</evidence>
<dbReference type="Pfam" id="PF03099">
    <property type="entry name" value="BPL_LplA_LipB"/>
    <property type="match status" value="1"/>
</dbReference>
<reference evidence="3 4" key="1">
    <citation type="submission" date="2017-01" db="EMBL/GenBank/DDBJ databases">
        <title>Complete Genome Sequence of Paenalcaligenes hominis, Isolated from a paraplegic Patient with neurogenic bladder.</title>
        <authorList>
            <person name="Mukhopadhyay R."/>
            <person name="Joaquin J."/>
            <person name="Hogue R."/>
            <person name="Kilaru A."/>
            <person name="Jospin G."/>
            <person name="Mars K."/>
            <person name="Eisen J.A."/>
            <person name="Chaturvedi V."/>
        </authorList>
    </citation>
    <scope>NUCLEOTIDE SEQUENCE [LARGE SCALE GENOMIC DNA]</scope>
    <source>
        <strain evidence="3 4">15S00501</strain>
    </source>
</reference>